<reference evidence="3" key="1">
    <citation type="submission" date="2018-04" db="EMBL/GenBank/DDBJ databases">
        <authorList>
            <person name="Go L.Y."/>
            <person name="Mitchell J.A."/>
        </authorList>
    </citation>
    <scope>NUCLEOTIDE SEQUENCE [LARGE SCALE GENOMIC DNA]</scope>
</reference>
<dbReference type="KEGG" id="vg:54993639"/>
<dbReference type="RefSeq" id="YP_009803080.1">
    <property type="nucleotide sequence ID" value="NC_047991.1"/>
</dbReference>
<feature type="transmembrane region" description="Helical" evidence="1">
    <location>
        <begin position="13"/>
        <end position="29"/>
    </location>
</feature>
<dbReference type="EMBL" id="MH271318">
    <property type="protein sequence ID" value="AWY06525.1"/>
    <property type="molecule type" value="Genomic_DNA"/>
</dbReference>
<evidence type="ECO:0000313" key="3">
    <source>
        <dbReference type="Proteomes" id="UP000250672"/>
    </source>
</evidence>
<protein>
    <submittedName>
        <fullName evidence="2">Membrane protein</fullName>
    </submittedName>
</protein>
<sequence length="153" mass="16996">MDFAQFLGELAKGLGYGTIGLVLGMALTWKRTRVGNMEIPIPTPHPDPGIWRKSLGILLVIVAVASMTQVAVLSVRQSKCNEEFRRVIKERGDAAAEQSALWAELETKLSELGPIDTPEEEAAAVLARQWYVKKYEDALEARRSNPYPDPRCD</sequence>
<dbReference type="Proteomes" id="UP000250672">
    <property type="component" value="Genome"/>
</dbReference>
<name>A0A2Z4Q9G5_9CAUD</name>
<gene>
    <name evidence="2" type="primary">23</name>
    <name evidence="2" type="ORF">PBI_TRINE_23</name>
</gene>
<keyword evidence="1" id="KW-0472">Membrane</keyword>
<proteinExistence type="predicted"/>
<dbReference type="GeneID" id="54993639"/>
<organism evidence="2 3">
    <name type="scientific">Gordonia phage Trine</name>
    <dbReference type="NCBI Taxonomy" id="2201431"/>
    <lineage>
        <taxon>Viruses</taxon>
        <taxon>Duplodnaviria</taxon>
        <taxon>Heunggongvirae</taxon>
        <taxon>Uroviricota</taxon>
        <taxon>Caudoviricetes</taxon>
        <taxon>Trinevirus</taxon>
        <taxon>Trinevirus trine</taxon>
    </lineage>
</organism>
<keyword evidence="1" id="KW-1133">Transmembrane helix</keyword>
<keyword evidence="1" id="KW-0812">Transmembrane</keyword>
<feature type="transmembrane region" description="Helical" evidence="1">
    <location>
        <begin position="55"/>
        <end position="75"/>
    </location>
</feature>
<evidence type="ECO:0000256" key="1">
    <source>
        <dbReference type="SAM" id="Phobius"/>
    </source>
</evidence>
<accession>A0A2Z4Q9G5</accession>
<evidence type="ECO:0000313" key="2">
    <source>
        <dbReference type="EMBL" id="AWY06525.1"/>
    </source>
</evidence>
<keyword evidence="3" id="KW-1185">Reference proteome</keyword>